<keyword evidence="3" id="KW-0731">Sigma factor</keyword>
<keyword evidence="4" id="KW-0238">DNA-binding</keyword>
<evidence type="ECO:0000256" key="3">
    <source>
        <dbReference type="ARBA" id="ARBA00023082"/>
    </source>
</evidence>
<dbReference type="GO" id="GO:0003677">
    <property type="term" value="F:DNA binding"/>
    <property type="evidence" value="ECO:0007669"/>
    <property type="project" value="UniProtKB-KW"/>
</dbReference>
<proteinExistence type="inferred from homology"/>
<dbReference type="Proteomes" id="UP000194632">
    <property type="component" value="Unassembled WGS sequence"/>
</dbReference>
<dbReference type="GO" id="GO:0006352">
    <property type="term" value="P:DNA-templated transcription initiation"/>
    <property type="evidence" value="ECO:0007669"/>
    <property type="project" value="InterPro"/>
</dbReference>
<dbReference type="STRING" id="417102.CA982_14485"/>
<dbReference type="InterPro" id="IPR013325">
    <property type="entry name" value="RNA_pol_sigma_r2"/>
</dbReference>
<keyword evidence="9" id="KW-1185">Reference proteome</keyword>
<dbReference type="InterPro" id="IPR013324">
    <property type="entry name" value="RNA_pol_sigma_r3/r4-like"/>
</dbReference>
<organism evidence="8 9">
    <name type="scientific">Gordonia lacunae</name>
    <dbReference type="NCBI Taxonomy" id="417102"/>
    <lineage>
        <taxon>Bacteria</taxon>
        <taxon>Bacillati</taxon>
        <taxon>Actinomycetota</taxon>
        <taxon>Actinomycetes</taxon>
        <taxon>Mycobacteriales</taxon>
        <taxon>Gordoniaceae</taxon>
        <taxon>Gordonia</taxon>
    </lineage>
</organism>
<evidence type="ECO:0000256" key="5">
    <source>
        <dbReference type="ARBA" id="ARBA00023163"/>
    </source>
</evidence>
<dbReference type="SUPFAM" id="SSF88659">
    <property type="entry name" value="Sigma3 and sigma4 domains of RNA polymerase sigma factors"/>
    <property type="match status" value="1"/>
</dbReference>
<dbReference type="InterPro" id="IPR013249">
    <property type="entry name" value="RNA_pol_sigma70_r4_t2"/>
</dbReference>
<dbReference type="PANTHER" id="PTHR43133:SF51">
    <property type="entry name" value="RNA POLYMERASE SIGMA FACTOR"/>
    <property type="match status" value="1"/>
</dbReference>
<dbReference type="InterPro" id="IPR036388">
    <property type="entry name" value="WH-like_DNA-bd_sf"/>
</dbReference>
<evidence type="ECO:0000313" key="8">
    <source>
        <dbReference type="EMBL" id="OUC77915.1"/>
    </source>
</evidence>
<evidence type="ECO:0000256" key="2">
    <source>
        <dbReference type="ARBA" id="ARBA00023015"/>
    </source>
</evidence>
<dbReference type="InterPro" id="IPR039425">
    <property type="entry name" value="RNA_pol_sigma-70-like"/>
</dbReference>
<gene>
    <name evidence="8" type="ORF">CA982_14485</name>
</gene>
<dbReference type="Pfam" id="PF04542">
    <property type="entry name" value="Sigma70_r2"/>
    <property type="match status" value="1"/>
</dbReference>
<dbReference type="Gene3D" id="1.10.1740.10">
    <property type="match status" value="1"/>
</dbReference>
<dbReference type="OrthoDB" id="5244716at2"/>
<dbReference type="RefSeq" id="WP_014928975.1">
    <property type="nucleotide sequence ID" value="NZ_NGFO01000016.1"/>
</dbReference>
<evidence type="ECO:0000256" key="4">
    <source>
        <dbReference type="ARBA" id="ARBA00023125"/>
    </source>
</evidence>
<dbReference type="NCBIfam" id="TIGR02937">
    <property type="entry name" value="sigma70-ECF"/>
    <property type="match status" value="1"/>
</dbReference>
<comment type="caution">
    <text evidence="8">The sequence shown here is derived from an EMBL/GenBank/DDBJ whole genome shotgun (WGS) entry which is preliminary data.</text>
</comment>
<dbReference type="InterPro" id="IPR007627">
    <property type="entry name" value="RNA_pol_sigma70_r2"/>
</dbReference>
<dbReference type="Gene3D" id="1.10.10.10">
    <property type="entry name" value="Winged helix-like DNA-binding domain superfamily/Winged helix DNA-binding domain"/>
    <property type="match status" value="1"/>
</dbReference>
<name>A0A2C9ZIT9_9ACTN</name>
<reference evidence="8 9" key="1">
    <citation type="submission" date="2017-05" db="EMBL/GenBank/DDBJ databases">
        <title>Biotechnological potential of actinobacteria isolated from South African environments.</title>
        <authorList>
            <person name="Le Roes-Hill M."/>
            <person name="Prins A."/>
            <person name="Durrell K.A."/>
        </authorList>
    </citation>
    <scope>NUCLEOTIDE SEQUENCE [LARGE SCALE GENOMIC DNA]</scope>
    <source>
        <strain evidence="8">BS2</strain>
    </source>
</reference>
<keyword evidence="5" id="KW-0804">Transcription</keyword>
<dbReference type="Pfam" id="PF08281">
    <property type="entry name" value="Sigma70_r4_2"/>
    <property type="match status" value="1"/>
</dbReference>
<dbReference type="SUPFAM" id="SSF88946">
    <property type="entry name" value="Sigma2 domain of RNA polymerase sigma factors"/>
    <property type="match status" value="1"/>
</dbReference>
<dbReference type="CDD" id="cd06171">
    <property type="entry name" value="Sigma70_r4"/>
    <property type="match status" value="1"/>
</dbReference>
<feature type="domain" description="RNA polymerase sigma-70 region 2" evidence="6">
    <location>
        <begin position="21"/>
        <end position="87"/>
    </location>
</feature>
<dbReference type="PANTHER" id="PTHR43133">
    <property type="entry name" value="RNA POLYMERASE ECF-TYPE SIGMA FACTO"/>
    <property type="match status" value="1"/>
</dbReference>
<keyword evidence="2" id="KW-0805">Transcription regulation</keyword>
<evidence type="ECO:0000259" key="7">
    <source>
        <dbReference type="Pfam" id="PF08281"/>
    </source>
</evidence>
<dbReference type="AlphaFoldDB" id="A0A2C9ZIT9"/>
<feature type="domain" description="RNA polymerase sigma factor 70 region 4 type 2" evidence="7">
    <location>
        <begin position="121"/>
        <end position="173"/>
    </location>
</feature>
<evidence type="ECO:0000313" key="9">
    <source>
        <dbReference type="Proteomes" id="UP000194632"/>
    </source>
</evidence>
<comment type="similarity">
    <text evidence="1">Belongs to the sigma-70 factor family. ECF subfamily.</text>
</comment>
<evidence type="ECO:0000259" key="6">
    <source>
        <dbReference type="Pfam" id="PF04542"/>
    </source>
</evidence>
<dbReference type="GO" id="GO:0016987">
    <property type="term" value="F:sigma factor activity"/>
    <property type="evidence" value="ECO:0007669"/>
    <property type="project" value="UniProtKB-KW"/>
</dbReference>
<evidence type="ECO:0000256" key="1">
    <source>
        <dbReference type="ARBA" id="ARBA00010641"/>
    </source>
</evidence>
<sequence length="186" mass="20774">MDEARLLLQARNGDQHAFAELVGAHRTHVWAVCLNICSNPHDAEDALQNTLVAAWQNLHKFRGESKFSTWLHRVAANNALMVVRRRKANTTITDFTDPDQPIQLVDDTHQSAFDDQIALRDAVRDALAQLPEDFREAVVLREFGDLTYADIAAHQGVGVQTVKSRLNRARTQLAELLRDTAAATGQ</sequence>
<protein>
    <submittedName>
        <fullName evidence="8">RNA polymerase subunit sigma</fullName>
    </submittedName>
</protein>
<dbReference type="InterPro" id="IPR014284">
    <property type="entry name" value="RNA_pol_sigma-70_dom"/>
</dbReference>
<dbReference type="EMBL" id="NGFO01000016">
    <property type="protein sequence ID" value="OUC77915.1"/>
    <property type="molecule type" value="Genomic_DNA"/>
</dbReference>
<accession>A0A2C9ZIT9</accession>